<keyword evidence="3" id="KW-1185">Reference proteome</keyword>
<organism evidence="2 3">
    <name type="scientific">Hyphomicrobium nitrativorans NL23</name>
    <dbReference type="NCBI Taxonomy" id="1029756"/>
    <lineage>
        <taxon>Bacteria</taxon>
        <taxon>Pseudomonadati</taxon>
        <taxon>Pseudomonadota</taxon>
        <taxon>Alphaproteobacteria</taxon>
        <taxon>Hyphomicrobiales</taxon>
        <taxon>Hyphomicrobiaceae</taxon>
        <taxon>Hyphomicrobium</taxon>
    </lineage>
</organism>
<dbReference type="Proteomes" id="UP000018542">
    <property type="component" value="Chromosome"/>
</dbReference>
<dbReference type="EMBL" id="CP006912">
    <property type="protein sequence ID" value="AHB50123.1"/>
    <property type="molecule type" value="Genomic_DNA"/>
</dbReference>
<sequence>MKFSTLTKLSLAAAAATMLTLTPALAHGSRSHHGHGYHGHNYHHGGHGYHGKHKYSRHYKRNRHYGHGGRHWKPRFYNAWRYGHRHGW</sequence>
<dbReference type="STRING" id="1029756.W911_08620"/>
<feature type="signal peptide" evidence="1">
    <location>
        <begin position="1"/>
        <end position="26"/>
    </location>
</feature>
<protein>
    <submittedName>
        <fullName evidence="2">Uncharacterized protein</fullName>
    </submittedName>
</protein>
<evidence type="ECO:0000313" key="3">
    <source>
        <dbReference type="Proteomes" id="UP000018542"/>
    </source>
</evidence>
<evidence type="ECO:0000256" key="1">
    <source>
        <dbReference type="SAM" id="SignalP"/>
    </source>
</evidence>
<dbReference type="RefSeq" id="WP_023787101.1">
    <property type="nucleotide sequence ID" value="NC_022997.1"/>
</dbReference>
<dbReference type="AlphaFoldDB" id="V5SHV6"/>
<keyword evidence="1" id="KW-0732">Signal</keyword>
<dbReference type="PATRIC" id="fig|1029756.8.peg.1802"/>
<feature type="chain" id="PRO_5004740691" evidence="1">
    <location>
        <begin position="27"/>
        <end position="88"/>
    </location>
</feature>
<proteinExistence type="predicted"/>
<gene>
    <name evidence="2" type="ORF">W911_08620</name>
</gene>
<accession>V5SHV6</accession>
<reference evidence="2 3" key="1">
    <citation type="journal article" date="2014" name="Genome Announc.">
        <title>Complete Genome Sequence of Hyphomicrobium nitrativorans Strain NL23, a Denitrifying Bacterium Isolated from Biofilm of a Methanol-Fed Denitrification System Treating Seawater at the Montreal Biodome.</title>
        <authorList>
            <person name="Martineau C."/>
            <person name="Villeneuve C."/>
            <person name="Mauffrey F."/>
            <person name="Villemur R."/>
        </authorList>
    </citation>
    <scope>NUCLEOTIDE SEQUENCE [LARGE SCALE GENOMIC DNA]</scope>
    <source>
        <strain evidence="2">NL23</strain>
    </source>
</reference>
<name>V5SHV6_9HYPH</name>
<evidence type="ECO:0000313" key="2">
    <source>
        <dbReference type="EMBL" id="AHB50123.1"/>
    </source>
</evidence>
<dbReference type="HOGENOM" id="CLU_2464865_0_0_5"/>
<dbReference type="KEGG" id="hni:W911_08620"/>